<dbReference type="OMA" id="PMDFLKR"/>
<dbReference type="InParanoid" id="W5MM46"/>
<dbReference type="Gene3D" id="3.10.350.10">
    <property type="entry name" value="LysM domain"/>
    <property type="match status" value="1"/>
</dbReference>
<dbReference type="InterPro" id="IPR045030">
    <property type="entry name" value="LYSM1-4"/>
</dbReference>
<name>W5MM46_LEPOC</name>
<accession>W5MM46</accession>
<dbReference type="CDD" id="cd00118">
    <property type="entry name" value="LysM"/>
    <property type="match status" value="1"/>
</dbReference>
<dbReference type="AlphaFoldDB" id="W5MM46"/>
<dbReference type="SUPFAM" id="SSF54106">
    <property type="entry name" value="LysM domain"/>
    <property type="match status" value="1"/>
</dbReference>
<feature type="region of interest" description="Disordered" evidence="2">
    <location>
        <begin position="94"/>
        <end position="143"/>
    </location>
</feature>
<evidence type="ECO:0000259" key="3">
    <source>
        <dbReference type="PROSITE" id="PS51782"/>
    </source>
</evidence>
<dbReference type="EMBL" id="AHAT01028294">
    <property type="status" value="NOT_ANNOTATED_CDS"/>
    <property type="molecule type" value="Genomic_DNA"/>
</dbReference>
<evidence type="ECO:0000313" key="5">
    <source>
        <dbReference type="Proteomes" id="UP000018468"/>
    </source>
</evidence>
<protein>
    <recommendedName>
        <fullName evidence="1">LysM and putative peptidoglycan-binding domain-containing protein 1</fullName>
    </recommendedName>
</protein>
<organism evidence="4 5">
    <name type="scientific">Lepisosteus oculatus</name>
    <name type="common">Spotted gar</name>
    <dbReference type="NCBI Taxonomy" id="7918"/>
    <lineage>
        <taxon>Eukaryota</taxon>
        <taxon>Metazoa</taxon>
        <taxon>Chordata</taxon>
        <taxon>Craniata</taxon>
        <taxon>Vertebrata</taxon>
        <taxon>Euteleostomi</taxon>
        <taxon>Actinopterygii</taxon>
        <taxon>Neopterygii</taxon>
        <taxon>Holostei</taxon>
        <taxon>Semionotiformes</taxon>
        <taxon>Lepisosteidae</taxon>
        <taxon>Lepisosteus</taxon>
    </lineage>
</organism>
<dbReference type="PANTHER" id="PTHR20932">
    <property type="entry name" value="LYSM AND PUTATIVE PEPTIDOGLYCAN-BINDING DOMAIN-CONTAINING PROTEIN"/>
    <property type="match status" value="1"/>
</dbReference>
<dbReference type="HOGENOM" id="CLU_079453_0_0_1"/>
<dbReference type="PROSITE" id="PS51782">
    <property type="entry name" value="LYSM"/>
    <property type="match status" value="1"/>
</dbReference>
<dbReference type="GeneTree" id="ENSGT00940000160002"/>
<reference evidence="5" key="1">
    <citation type="submission" date="2011-12" db="EMBL/GenBank/DDBJ databases">
        <title>The Draft Genome of Lepisosteus oculatus.</title>
        <authorList>
            <consortium name="The Broad Institute Genome Assembly &amp; Analysis Group"/>
            <consortium name="Computational R&amp;D Group"/>
            <consortium name="and Sequencing Platform"/>
            <person name="Di Palma F."/>
            <person name="Alfoldi J."/>
            <person name="Johnson J."/>
            <person name="Berlin A."/>
            <person name="Gnerre S."/>
            <person name="Jaffe D."/>
            <person name="MacCallum I."/>
            <person name="Young S."/>
            <person name="Walker B.J."/>
            <person name="Lander E.S."/>
            <person name="Lindblad-Toh K."/>
        </authorList>
    </citation>
    <scope>NUCLEOTIDE SEQUENCE [LARGE SCALE GENOMIC DNA]</scope>
</reference>
<evidence type="ECO:0000313" key="4">
    <source>
        <dbReference type="Ensembl" id="ENSLOCP00000009455.1"/>
    </source>
</evidence>
<keyword evidence="5" id="KW-1185">Reference proteome</keyword>
<sequence length="235" mass="24947">TSSSAMSSGRLPASAGGEALLSGSRTRSYGSLVHSTRSPVRERRVEHQVQPGETLQGLALKYGVTMEQIKRANRLYTNDSIFLKKSLSIPVLTDLEPPGGGAGPAGEGTSQSPAGERGEDLKENGASANQTKGEPEAPGTGVNSELSARDFLERMDCMISQSKQAAVRKMREGEKGLVGLEPAGPRRASANRRAELRSSASSPRVHQGATLGPVPLTITKRANGLRDREDEIFQL</sequence>
<dbReference type="Bgee" id="ENSLOCG00000007790">
    <property type="expression patterns" value="Expressed in muscle tissue and 13 other cell types or tissues"/>
</dbReference>
<feature type="domain" description="LysM" evidence="3">
    <location>
        <begin position="45"/>
        <end position="89"/>
    </location>
</feature>
<dbReference type="Pfam" id="PF01476">
    <property type="entry name" value="LysM"/>
    <property type="match status" value="1"/>
</dbReference>
<reference evidence="4" key="3">
    <citation type="submission" date="2025-09" db="UniProtKB">
        <authorList>
            <consortium name="Ensembl"/>
        </authorList>
    </citation>
    <scope>IDENTIFICATION</scope>
</reference>
<reference evidence="4" key="2">
    <citation type="submission" date="2025-08" db="UniProtKB">
        <authorList>
            <consortium name="Ensembl"/>
        </authorList>
    </citation>
    <scope>IDENTIFICATION</scope>
</reference>
<evidence type="ECO:0000256" key="1">
    <source>
        <dbReference type="ARBA" id="ARBA00040996"/>
    </source>
</evidence>
<feature type="region of interest" description="Disordered" evidence="2">
    <location>
        <begin position="1"/>
        <end position="49"/>
    </location>
</feature>
<evidence type="ECO:0000256" key="2">
    <source>
        <dbReference type="SAM" id="MobiDB-lite"/>
    </source>
</evidence>
<feature type="region of interest" description="Disordered" evidence="2">
    <location>
        <begin position="178"/>
        <end position="212"/>
    </location>
</feature>
<dbReference type="Ensembl" id="ENSLOCT00000009466.1">
    <property type="protein sequence ID" value="ENSLOCP00000009455.1"/>
    <property type="gene ID" value="ENSLOCG00000007790.1"/>
</dbReference>
<dbReference type="SMART" id="SM00257">
    <property type="entry name" value="LysM"/>
    <property type="match status" value="1"/>
</dbReference>
<dbReference type="InterPro" id="IPR018392">
    <property type="entry name" value="LysM"/>
</dbReference>
<dbReference type="PANTHER" id="PTHR20932:SF2">
    <property type="entry name" value="AND PUTATIVE PEPTIDOGLYCAN-BINDING DOMAIN-CONTAINING PROTEIN 1-RELATED"/>
    <property type="match status" value="1"/>
</dbReference>
<feature type="compositionally biased region" description="Polar residues" evidence="2">
    <location>
        <begin position="23"/>
        <end position="38"/>
    </location>
</feature>
<dbReference type="Proteomes" id="UP000018468">
    <property type="component" value="Linkage group LG24"/>
</dbReference>
<dbReference type="eggNOG" id="ENOG502RZER">
    <property type="taxonomic scope" value="Eukaryota"/>
</dbReference>
<proteinExistence type="predicted"/>
<dbReference type="InterPro" id="IPR036779">
    <property type="entry name" value="LysM_dom_sf"/>
</dbReference>